<dbReference type="EMBL" id="JAUSRD010000003">
    <property type="protein sequence ID" value="MDP9892700.1"/>
    <property type="molecule type" value="Genomic_DNA"/>
</dbReference>
<evidence type="ECO:0000313" key="2">
    <source>
        <dbReference type="Proteomes" id="UP001242045"/>
    </source>
</evidence>
<sequence length="211" mass="23344">MSTAAAKKAAKPAAKAERIVDDAPAEFANAAALTRWYKRHHGTHAGVWLRIAKKASGIASVDHPEALEIALCFGWIDGQRKSDKSDGEQYFLQRFTPRTARSTWSKINRDKALKLIEEERMQPAGLAEVERAKADGRWEAAYDAASVATVPPDLQAALDANKKAAKFFATLDARNRYAVLFRTQGAKKAETRARRIAQFVEMLAKGEKIHP</sequence>
<organism evidence="1 2">
    <name type="scientific">Variovorax boronicumulans</name>
    <dbReference type="NCBI Taxonomy" id="436515"/>
    <lineage>
        <taxon>Bacteria</taxon>
        <taxon>Pseudomonadati</taxon>
        <taxon>Pseudomonadota</taxon>
        <taxon>Betaproteobacteria</taxon>
        <taxon>Burkholderiales</taxon>
        <taxon>Comamonadaceae</taxon>
        <taxon>Variovorax</taxon>
    </lineage>
</organism>
<name>A0AAW8D0E9_9BURK</name>
<dbReference type="Proteomes" id="UP001242045">
    <property type="component" value="Unassembled WGS sequence"/>
</dbReference>
<dbReference type="Pfam" id="PF13376">
    <property type="entry name" value="OmdA"/>
    <property type="match status" value="1"/>
</dbReference>
<dbReference type="RefSeq" id="WP_307684520.1">
    <property type="nucleotide sequence ID" value="NZ_JAUSRD010000003.1"/>
</dbReference>
<reference evidence="1" key="1">
    <citation type="submission" date="2023-07" db="EMBL/GenBank/DDBJ databases">
        <title>Sorghum-associated microbial communities from plants grown in Nebraska, USA.</title>
        <authorList>
            <person name="Schachtman D."/>
        </authorList>
    </citation>
    <scope>NUCLEOTIDE SEQUENCE</scope>
    <source>
        <strain evidence="1">DS3754</strain>
    </source>
</reference>
<proteinExistence type="predicted"/>
<evidence type="ECO:0000313" key="1">
    <source>
        <dbReference type="EMBL" id="MDP9892700.1"/>
    </source>
</evidence>
<dbReference type="AlphaFoldDB" id="A0AAW8D0E9"/>
<comment type="caution">
    <text evidence="1">The sequence shown here is derived from an EMBL/GenBank/DDBJ whole genome shotgun (WGS) entry which is preliminary data.</text>
</comment>
<accession>A0AAW8D0E9</accession>
<gene>
    <name evidence="1" type="ORF">J2W31_001805</name>
</gene>
<protein>
    <submittedName>
        <fullName evidence="1">Uncharacterized protein YdeI (YjbR/CyaY-like superfamily)</fullName>
    </submittedName>
</protein>